<dbReference type="SUPFAM" id="SSF54631">
    <property type="entry name" value="CBS-domain pair"/>
    <property type="match status" value="1"/>
</dbReference>
<gene>
    <name evidence="5" type="ORF">J2S66_002751</name>
</gene>
<evidence type="ECO:0000256" key="2">
    <source>
        <dbReference type="PROSITE-ProRule" id="PRU00703"/>
    </source>
</evidence>
<evidence type="ECO:0000313" key="6">
    <source>
        <dbReference type="Proteomes" id="UP001268819"/>
    </source>
</evidence>
<reference evidence="5 6" key="1">
    <citation type="submission" date="2023-07" db="EMBL/GenBank/DDBJ databases">
        <title>Sequencing the genomes of 1000 actinobacteria strains.</title>
        <authorList>
            <person name="Klenk H.-P."/>
        </authorList>
    </citation>
    <scope>NUCLEOTIDE SEQUENCE [LARGE SCALE GENOMIC DNA]</scope>
    <source>
        <strain evidence="5 6">DSM 43749</strain>
    </source>
</reference>
<dbReference type="RefSeq" id="WP_310307373.1">
    <property type="nucleotide sequence ID" value="NZ_BAAAXB010000001.1"/>
</dbReference>
<evidence type="ECO:0000256" key="1">
    <source>
        <dbReference type="ARBA" id="ARBA00023122"/>
    </source>
</evidence>
<keyword evidence="6" id="KW-1185">Reference proteome</keyword>
<comment type="caution">
    <text evidence="5">The sequence shown here is derived from an EMBL/GenBank/DDBJ whole genome shotgun (WGS) entry which is preliminary data.</text>
</comment>
<dbReference type="Proteomes" id="UP001268819">
    <property type="component" value="Unassembled WGS sequence"/>
</dbReference>
<dbReference type="Gene3D" id="3.10.580.10">
    <property type="entry name" value="CBS-domain"/>
    <property type="match status" value="1"/>
</dbReference>
<dbReference type="InterPro" id="IPR007055">
    <property type="entry name" value="BON_dom"/>
</dbReference>
<dbReference type="PANTHER" id="PTHR43080:SF29">
    <property type="entry name" value="OS02G0818000 PROTEIN"/>
    <property type="match status" value="1"/>
</dbReference>
<proteinExistence type="predicted"/>
<dbReference type="SMART" id="SM00116">
    <property type="entry name" value="CBS"/>
    <property type="match status" value="2"/>
</dbReference>
<evidence type="ECO:0000259" key="3">
    <source>
        <dbReference type="PROSITE" id="PS50914"/>
    </source>
</evidence>
<dbReference type="InterPro" id="IPR046342">
    <property type="entry name" value="CBS_dom_sf"/>
</dbReference>
<accession>A0ABU1PUP0</accession>
<dbReference type="Pfam" id="PF04972">
    <property type="entry name" value="BON"/>
    <property type="match status" value="1"/>
</dbReference>
<evidence type="ECO:0000259" key="4">
    <source>
        <dbReference type="PROSITE" id="PS51371"/>
    </source>
</evidence>
<organism evidence="5 6">
    <name type="scientific">Saccharothrix longispora</name>
    <dbReference type="NCBI Taxonomy" id="33920"/>
    <lineage>
        <taxon>Bacteria</taxon>
        <taxon>Bacillati</taxon>
        <taxon>Actinomycetota</taxon>
        <taxon>Actinomycetes</taxon>
        <taxon>Pseudonocardiales</taxon>
        <taxon>Pseudonocardiaceae</taxon>
        <taxon>Saccharothrix</taxon>
    </lineage>
</organism>
<dbReference type="PANTHER" id="PTHR43080">
    <property type="entry name" value="CBS DOMAIN-CONTAINING PROTEIN CBSX3, MITOCHONDRIAL"/>
    <property type="match status" value="1"/>
</dbReference>
<dbReference type="InterPro" id="IPR017080">
    <property type="entry name" value="UCP036990_CBS_BON"/>
</dbReference>
<dbReference type="InterPro" id="IPR051257">
    <property type="entry name" value="Diverse_CBS-Domain"/>
</dbReference>
<feature type="domain" description="BON" evidence="3">
    <location>
        <begin position="137"/>
        <end position="204"/>
    </location>
</feature>
<dbReference type="CDD" id="cd04586">
    <property type="entry name" value="CBS_pair_BON_assoc"/>
    <property type="match status" value="1"/>
</dbReference>
<feature type="domain" description="CBS" evidence="4">
    <location>
        <begin position="7"/>
        <end position="63"/>
    </location>
</feature>
<name>A0ABU1PUP0_9PSEU</name>
<protein>
    <submittedName>
        <fullName evidence="5">CBS domain-containing protein</fullName>
    </submittedName>
</protein>
<dbReference type="Pfam" id="PF00571">
    <property type="entry name" value="CBS"/>
    <property type="match status" value="2"/>
</dbReference>
<evidence type="ECO:0000313" key="5">
    <source>
        <dbReference type="EMBL" id="MDR6594367.1"/>
    </source>
</evidence>
<dbReference type="EMBL" id="JAVDSG010000001">
    <property type="protein sequence ID" value="MDR6594367.1"/>
    <property type="molecule type" value="Genomic_DNA"/>
</dbReference>
<keyword evidence="1 2" id="KW-0129">CBS domain</keyword>
<dbReference type="PROSITE" id="PS51371">
    <property type="entry name" value="CBS"/>
    <property type="match status" value="2"/>
</dbReference>
<feature type="domain" description="CBS" evidence="4">
    <location>
        <begin position="85"/>
        <end position="140"/>
    </location>
</feature>
<dbReference type="PROSITE" id="PS50914">
    <property type="entry name" value="BON"/>
    <property type="match status" value="1"/>
</dbReference>
<dbReference type="InterPro" id="IPR000644">
    <property type="entry name" value="CBS_dom"/>
</dbReference>
<sequence length="204" mass="21582">MRAKDLMTRAVVTVRPGTSAKEAARLPPEHGFTTLPVVDDAERLVGVVAEADLLRNRLLPDPRTFVHGQPSEPAAPASRTVAEVMTTDVVSATPGTHAAMLGRLMLDRHLRTIPVVDGDRLVGVVSRRDLLRTIARDDATIAADVRHHLSVASGRIGWRVTVADGVVTLDGEGADEVERHVATVVAGAVPGVVGVEVAKQDQPG</sequence>
<dbReference type="PIRSF" id="PIRSF036990">
    <property type="entry name" value="UCP036990_CBS_BON"/>
    <property type="match status" value="1"/>
</dbReference>